<evidence type="ECO:0000259" key="2">
    <source>
        <dbReference type="Pfam" id="PF00561"/>
    </source>
</evidence>
<organism evidence="3 4">
    <name type="scientific">Amycolatopsis panacis</name>
    <dbReference type="NCBI Taxonomy" id="2340917"/>
    <lineage>
        <taxon>Bacteria</taxon>
        <taxon>Bacillati</taxon>
        <taxon>Actinomycetota</taxon>
        <taxon>Actinomycetes</taxon>
        <taxon>Pseudonocardiales</taxon>
        <taxon>Pseudonocardiaceae</taxon>
        <taxon>Amycolatopsis</taxon>
    </lineage>
</organism>
<dbReference type="PANTHER" id="PTHR45763">
    <property type="entry name" value="HYDROLASE, ALPHA/BETA FOLD FAMILY PROTEIN, EXPRESSED-RELATED"/>
    <property type="match status" value="1"/>
</dbReference>
<proteinExistence type="predicted"/>
<dbReference type="EMBL" id="QZFV01000104">
    <property type="protein sequence ID" value="RJQ82112.1"/>
    <property type="molecule type" value="Genomic_DNA"/>
</dbReference>
<sequence>MEWPSQPGAFPDWRRSGRMSCDFRDLVTIVVTYRAMTIIGGAGPSSQGGRSPGPALATGTLPDRHQTPSGYRPSSTHEGSPMSAELAPGWSYELVPLPDGRTCEVLVHGDQERALVHQPGTPSGAAPDPLLAEVCDALGLRVVVPLRPGYGRSTPNPGRRMADVPGDIEAVVAKLGVREFISAGYSGGGPHSLATAALAPSCKAAAVVVSPAPRDAEGLDYYDGMAPSNHEEWALADQGPDAVRPWLERHGAEIRENPVGNFVELTGDALPEVDRAVIAGDAGRVGAGLAKALENGIEGWFEDDIALTTPWGFDLPSVTTPVAFWAGRQDKFISCRHTAWMALQIPGSDLHLLAEHGHLSLMRALLPELLGDLIRKAGW</sequence>
<evidence type="ECO:0000256" key="1">
    <source>
        <dbReference type="SAM" id="MobiDB-lite"/>
    </source>
</evidence>
<reference evidence="3 4" key="1">
    <citation type="submission" date="2018-09" db="EMBL/GenBank/DDBJ databases">
        <title>YIM PH 21725 draft genome.</title>
        <authorList>
            <person name="Miao C."/>
        </authorList>
    </citation>
    <scope>NUCLEOTIDE SEQUENCE [LARGE SCALE GENOMIC DNA]</scope>
    <source>
        <strain evidence="4">YIM PH21725</strain>
    </source>
</reference>
<feature type="compositionally biased region" description="Polar residues" evidence="1">
    <location>
        <begin position="67"/>
        <end position="78"/>
    </location>
</feature>
<protein>
    <submittedName>
        <fullName evidence="3">Alpha/beta hydrolase</fullName>
    </submittedName>
</protein>
<dbReference type="InterPro" id="IPR000073">
    <property type="entry name" value="AB_hydrolase_1"/>
</dbReference>
<feature type="compositionally biased region" description="Low complexity" evidence="1">
    <location>
        <begin position="44"/>
        <end position="54"/>
    </location>
</feature>
<name>A0A419HYE6_9PSEU</name>
<comment type="caution">
    <text evidence="3">The sequence shown here is derived from an EMBL/GenBank/DDBJ whole genome shotgun (WGS) entry which is preliminary data.</text>
</comment>
<accession>A0A419HYE6</accession>
<keyword evidence="4" id="KW-1185">Reference proteome</keyword>
<keyword evidence="3" id="KW-0378">Hydrolase</keyword>
<feature type="region of interest" description="Disordered" evidence="1">
    <location>
        <begin position="41"/>
        <end position="85"/>
    </location>
</feature>
<dbReference type="Pfam" id="PF00561">
    <property type="entry name" value="Abhydrolase_1"/>
    <property type="match status" value="1"/>
</dbReference>
<dbReference type="GO" id="GO:0016787">
    <property type="term" value="F:hydrolase activity"/>
    <property type="evidence" value="ECO:0007669"/>
    <property type="project" value="UniProtKB-KW"/>
</dbReference>
<gene>
    <name evidence="3" type="ORF">D5S19_22440</name>
</gene>
<dbReference type="PANTHER" id="PTHR45763:SF46">
    <property type="entry name" value="AB HYDROLASE-1 DOMAIN-CONTAINING PROTEIN"/>
    <property type="match status" value="1"/>
</dbReference>
<dbReference type="Proteomes" id="UP000285112">
    <property type="component" value="Unassembled WGS sequence"/>
</dbReference>
<evidence type="ECO:0000313" key="3">
    <source>
        <dbReference type="EMBL" id="RJQ82112.1"/>
    </source>
</evidence>
<dbReference type="AlphaFoldDB" id="A0A419HYE6"/>
<feature type="domain" description="AB hydrolase-1" evidence="2">
    <location>
        <begin position="131"/>
        <end position="360"/>
    </location>
</feature>
<evidence type="ECO:0000313" key="4">
    <source>
        <dbReference type="Proteomes" id="UP000285112"/>
    </source>
</evidence>
<dbReference type="InterPro" id="IPR029058">
    <property type="entry name" value="AB_hydrolase_fold"/>
</dbReference>
<dbReference type="Gene3D" id="3.40.50.1820">
    <property type="entry name" value="alpha/beta hydrolase"/>
    <property type="match status" value="1"/>
</dbReference>
<dbReference type="SUPFAM" id="SSF53474">
    <property type="entry name" value="alpha/beta-Hydrolases"/>
    <property type="match status" value="1"/>
</dbReference>